<evidence type="ECO:0000256" key="1">
    <source>
        <dbReference type="ARBA" id="ARBA00004196"/>
    </source>
</evidence>
<protein>
    <submittedName>
        <fullName evidence="7">AhpC/TSA family protein</fullName>
    </submittedName>
</protein>
<dbReference type="SUPFAM" id="SSF52833">
    <property type="entry name" value="Thioredoxin-like"/>
    <property type="match status" value="1"/>
</dbReference>
<dbReference type="InterPro" id="IPR036249">
    <property type="entry name" value="Thioredoxin-like_sf"/>
</dbReference>
<dbReference type="GO" id="GO:0016209">
    <property type="term" value="F:antioxidant activity"/>
    <property type="evidence" value="ECO:0007669"/>
    <property type="project" value="InterPro"/>
</dbReference>
<dbReference type="GO" id="GO:0017004">
    <property type="term" value="P:cytochrome complex assembly"/>
    <property type="evidence" value="ECO:0007669"/>
    <property type="project" value="UniProtKB-KW"/>
</dbReference>
<dbReference type="InterPro" id="IPR013766">
    <property type="entry name" value="Thioredoxin_domain"/>
</dbReference>
<keyword evidence="8" id="KW-1185">Reference proteome</keyword>
<organism evidence="7 8">
    <name type="scientific">Taibaiella chishuiensis</name>
    <dbReference type="NCBI Taxonomy" id="1434707"/>
    <lineage>
        <taxon>Bacteria</taxon>
        <taxon>Pseudomonadati</taxon>
        <taxon>Bacteroidota</taxon>
        <taxon>Chitinophagia</taxon>
        <taxon>Chitinophagales</taxon>
        <taxon>Chitinophagaceae</taxon>
        <taxon>Taibaiella</taxon>
    </lineage>
</organism>
<evidence type="ECO:0000256" key="4">
    <source>
        <dbReference type="ARBA" id="ARBA00023284"/>
    </source>
</evidence>
<keyword evidence="5" id="KW-0732">Signal</keyword>
<dbReference type="PANTHER" id="PTHR42852">
    <property type="entry name" value="THIOL:DISULFIDE INTERCHANGE PROTEIN DSBE"/>
    <property type="match status" value="1"/>
</dbReference>
<dbReference type="Pfam" id="PF00578">
    <property type="entry name" value="AhpC-TSA"/>
    <property type="match status" value="1"/>
</dbReference>
<dbReference type="AlphaFoldDB" id="A0A2P8D2T4"/>
<gene>
    <name evidence="7" type="ORF">B0I18_105117</name>
</gene>
<comment type="caution">
    <text evidence="7">The sequence shown here is derived from an EMBL/GenBank/DDBJ whole genome shotgun (WGS) entry which is preliminary data.</text>
</comment>
<comment type="subcellular location">
    <subcellularLocation>
        <location evidence="1">Cell envelope</location>
    </subcellularLocation>
</comment>
<dbReference type="InterPro" id="IPR050553">
    <property type="entry name" value="Thioredoxin_ResA/DsbE_sf"/>
</dbReference>
<feature type="chain" id="PRO_5015167583" evidence="5">
    <location>
        <begin position="26"/>
        <end position="173"/>
    </location>
</feature>
<keyword evidence="3" id="KW-1015">Disulfide bond</keyword>
<dbReference type="PANTHER" id="PTHR42852:SF6">
    <property type="entry name" value="THIOL:DISULFIDE INTERCHANGE PROTEIN DSBE"/>
    <property type="match status" value="1"/>
</dbReference>
<sequence>MTIRRLTGLLSVAVLLAGCPGMTYAQRTLPAVNVKQLDGKTTDLSKITNDGKPIILFVWEVSCQPSITEFNNVAKLYPRWKTETGVRILAVSIDDNRSSSRVKPLSTSRGWGFDVYLDPNQDFKRAMNVPFCPYVFVLNGEGAVVWSKGGYTPGDEDVIYGIVQKTSKGEPVE</sequence>
<evidence type="ECO:0000313" key="7">
    <source>
        <dbReference type="EMBL" id="PSK91534.1"/>
    </source>
</evidence>
<evidence type="ECO:0000256" key="3">
    <source>
        <dbReference type="ARBA" id="ARBA00023157"/>
    </source>
</evidence>
<evidence type="ECO:0000256" key="5">
    <source>
        <dbReference type="SAM" id="SignalP"/>
    </source>
</evidence>
<dbReference type="GO" id="GO:0030313">
    <property type="term" value="C:cell envelope"/>
    <property type="evidence" value="ECO:0007669"/>
    <property type="project" value="UniProtKB-SubCell"/>
</dbReference>
<evidence type="ECO:0000259" key="6">
    <source>
        <dbReference type="PROSITE" id="PS51352"/>
    </source>
</evidence>
<reference evidence="7 8" key="1">
    <citation type="submission" date="2018-03" db="EMBL/GenBank/DDBJ databases">
        <title>Genomic Encyclopedia of Type Strains, Phase III (KMG-III): the genomes of soil and plant-associated and newly described type strains.</title>
        <authorList>
            <person name="Whitman W."/>
        </authorList>
    </citation>
    <scope>NUCLEOTIDE SEQUENCE [LARGE SCALE GENOMIC DNA]</scope>
    <source>
        <strain evidence="7 8">CGMCC 1.12700</strain>
    </source>
</reference>
<feature type="signal peptide" evidence="5">
    <location>
        <begin position="1"/>
        <end position="25"/>
    </location>
</feature>
<evidence type="ECO:0000313" key="8">
    <source>
        <dbReference type="Proteomes" id="UP000240572"/>
    </source>
</evidence>
<dbReference type="EMBL" id="PYGD01000005">
    <property type="protein sequence ID" value="PSK91534.1"/>
    <property type="molecule type" value="Genomic_DNA"/>
</dbReference>
<evidence type="ECO:0000256" key="2">
    <source>
        <dbReference type="ARBA" id="ARBA00022748"/>
    </source>
</evidence>
<dbReference type="Proteomes" id="UP000240572">
    <property type="component" value="Unassembled WGS sequence"/>
</dbReference>
<feature type="domain" description="Thioredoxin" evidence="6">
    <location>
        <begin position="23"/>
        <end position="168"/>
    </location>
</feature>
<proteinExistence type="predicted"/>
<accession>A0A2P8D2T4</accession>
<keyword evidence="4" id="KW-0676">Redox-active center</keyword>
<dbReference type="CDD" id="cd02966">
    <property type="entry name" value="TlpA_like_family"/>
    <property type="match status" value="1"/>
</dbReference>
<dbReference type="InterPro" id="IPR000866">
    <property type="entry name" value="AhpC/TSA"/>
</dbReference>
<name>A0A2P8D2T4_9BACT</name>
<dbReference type="PROSITE" id="PS51352">
    <property type="entry name" value="THIOREDOXIN_2"/>
    <property type="match status" value="1"/>
</dbReference>
<dbReference type="GO" id="GO:0016491">
    <property type="term" value="F:oxidoreductase activity"/>
    <property type="evidence" value="ECO:0007669"/>
    <property type="project" value="InterPro"/>
</dbReference>
<keyword evidence="2" id="KW-0201">Cytochrome c-type biogenesis</keyword>
<dbReference type="PROSITE" id="PS51257">
    <property type="entry name" value="PROKAR_LIPOPROTEIN"/>
    <property type="match status" value="1"/>
</dbReference>
<dbReference type="Gene3D" id="3.40.30.10">
    <property type="entry name" value="Glutaredoxin"/>
    <property type="match status" value="1"/>
</dbReference>